<dbReference type="Proteomes" id="UP000679247">
    <property type="component" value="Chromosome"/>
</dbReference>
<evidence type="ECO:0000256" key="1">
    <source>
        <dbReference type="ARBA" id="ARBA00004651"/>
    </source>
</evidence>
<feature type="transmembrane region" description="Helical" evidence="8">
    <location>
        <begin position="234"/>
        <end position="252"/>
    </location>
</feature>
<evidence type="ECO:0000256" key="4">
    <source>
        <dbReference type="ARBA" id="ARBA00022519"/>
    </source>
</evidence>
<keyword evidence="10" id="KW-1185">Reference proteome</keyword>
<dbReference type="PANTHER" id="PTHR32196:SF21">
    <property type="entry name" value="ABC TRANSPORTER PERMEASE PROTEIN YPHD-RELATED"/>
    <property type="match status" value="1"/>
</dbReference>
<dbReference type="InterPro" id="IPR001851">
    <property type="entry name" value="ABC_transp_permease"/>
</dbReference>
<gene>
    <name evidence="9" type="ORF">J1899_20265</name>
</gene>
<sequence length="350" mass="37501">MKTALKTNEPAAPKTRLSFIKMDGNILRLLIIMLTIFIIASITKPSTFLSVANFLSMEKQMVEYGLMAIGVGIAMIAGGIDLSVVYIANLSAIVAGLFMQKFAVAVSGPEQIFFIVLGILLGVLTGIVCGLFNGFLIAKLRIPAMLATLGTMQLYMGIAIIVTGGSIVSGLPEPFALIGRTNVFGIFTMSFIVYIVIVAIVAYYIGKTKYGLKLYLLGTNEKASKFAGIKNNQIIIRAYMLSGVIAASAGLLSLARINSAKADFGSSFVMLTILIAVLGGINPDGGAGKILGIFLATITVQLMSSYLNMFPEISNFYRDMIWGIALILVLIVNHVLNKKSEAKLMRLTSQ</sequence>
<feature type="transmembrane region" description="Helical" evidence="8">
    <location>
        <begin position="320"/>
        <end position="336"/>
    </location>
</feature>
<evidence type="ECO:0000256" key="7">
    <source>
        <dbReference type="ARBA" id="ARBA00023136"/>
    </source>
</evidence>
<name>A0ABX8FCG8_9BACI</name>
<feature type="transmembrane region" description="Helical" evidence="8">
    <location>
        <begin position="112"/>
        <end position="137"/>
    </location>
</feature>
<dbReference type="RefSeq" id="WP_214476316.1">
    <property type="nucleotide sequence ID" value="NZ_CP071709.1"/>
</dbReference>
<evidence type="ECO:0000313" key="9">
    <source>
        <dbReference type="EMBL" id="QVY61262.1"/>
    </source>
</evidence>
<keyword evidence="6 8" id="KW-1133">Transmembrane helix</keyword>
<keyword evidence="5 8" id="KW-0812">Transmembrane</keyword>
<protein>
    <submittedName>
        <fullName evidence="9">ABC transporter permease</fullName>
    </submittedName>
</protein>
<accession>A0ABX8FCG8</accession>
<keyword evidence="3" id="KW-1003">Cell membrane</keyword>
<dbReference type="Pfam" id="PF02653">
    <property type="entry name" value="BPD_transp_2"/>
    <property type="match status" value="1"/>
</dbReference>
<dbReference type="PANTHER" id="PTHR32196">
    <property type="entry name" value="ABC TRANSPORTER PERMEASE PROTEIN YPHD-RELATED-RELATED"/>
    <property type="match status" value="1"/>
</dbReference>
<feature type="transmembrane region" description="Helical" evidence="8">
    <location>
        <begin position="264"/>
        <end position="283"/>
    </location>
</feature>
<feature type="transmembrane region" description="Helical" evidence="8">
    <location>
        <begin position="290"/>
        <end position="308"/>
    </location>
</feature>
<keyword evidence="7 8" id="KW-0472">Membrane</keyword>
<feature type="transmembrane region" description="Helical" evidence="8">
    <location>
        <begin position="183"/>
        <end position="205"/>
    </location>
</feature>
<feature type="transmembrane region" description="Helical" evidence="8">
    <location>
        <begin position="149"/>
        <end position="171"/>
    </location>
</feature>
<evidence type="ECO:0000256" key="8">
    <source>
        <dbReference type="SAM" id="Phobius"/>
    </source>
</evidence>
<proteinExistence type="predicted"/>
<comment type="subcellular location">
    <subcellularLocation>
        <location evidence="1">Cell membrane</location>
        <topology evidence="1">Multi-pass membrane protein</topology>
    </subcellularLocation>
</comment>
<evidence type="ECO:0000256" key="5">
    <source>
        <dbReference type="ARBA" id="ARBA00022692"/>
    </source>
</evidence>
<dbReference type="EMBL" id="CP071709">
    <property type="protein sequence ID" value="QVY61262.1"/>
    <property type="molecule type" value="Genomic_DNA"/>
</dbReference>
<evidence type="ECO:0000256" key="3">
    <source>
        <dbReference type="ARBA" id="ARBA00022475"/>
    </source>
</evidence>
<dbReference type="CDD" id="cd06579">
    <property type="entry name" value="TM_PBP1_transp_AraH_like"/>
    <property type="match status" value="1"/>
</dbReference>
<organism evidence="9 10">
    <name type="scientific">Cytobacillus gottheilii</name>
    <dbReference type="NCBI Taxonomy" id="859144"/>
    <lineage>
        <taxon>Bacteria</taxon>
        <taxon>Bacillati</taxon>
        <taxon>Bacillota</taxon>
        <taxon>Bacilli</taxon>
        <taxon>Bacillales</taxon>
        <taxon>Bacillaceae</taxon>
        <taxon>Cytobacillus</taxon>
    </lineage>
</organism>
<evidence type="ECO:0000256" key="6">
    <source>
        <dbReference type="ARBA" id="ARBA00022989"/>
    </source>
</evidence>
<feature type="transmembrane region" description="Helical" evidence="8">
    <location>
        <begin position="64"/>
        <end position="92"/>
    </location>
</feature>
<keyword evidence="2" id="KW-0813">Transport</keyword>
<reference evidence="9 10" key="1">
    <citation type="submission" date="2021-03" db="EMBL/GenBank/DDBJ databases">
        <title>The first data on the complete genome of the tetrodotoxin-producing bacterium.</title>
        <authorList>
            <person name="Melnikova D.I."/>
            <person name="Nijland R."/>
            <person name="Magarlamov T.Y."/>
        </authorList>
    </citation>
    <scope>NUCLEOTIDE SEQUENCE [LARGE SCALE GENOMIC DNA]</scope>
    <source>
        <strain evidence="9 10">1839</strain>
    </source>
</reference>
<keyword evidence="4" id="KW-0997">Cell inner membrane</keyword>
<evidence type="ECO:0000313" key="10">
    <source>
        <dbReference type="Proteomes" id="UP000679247"/>
    </source>
</evidence>
<evidence type="ECO:0000256" key="2">
    <source>
        <dbReference type="ARBA" id="ARBA00022448"/>
    </source>
</evidence>
<feature type="transmembrane region" description="Helical" evidence="8">
    <location>
        <begin position="26"/>
        <end position="43"/>
    </location>
</feature>